<dbReference type="Proteomes" id="UP001501020">
    <property type="component" value="Unassembled WGS sequence"/>
</dbReference>
<dbReference type="EMBL" id="BAAAMR010000003">
    <property type="protein sequence ID" value="GAA2120748.1"/>
    <property type="molecule type" value="Genomic_DNA"/>
</dbReference>
<feature type="DNA-binding region" description="H-T-H motif" evidence="4">
    <location>
        <begin position="18"/>
        <end position="37"/>
    </location>
</feature>
<dbReference type="InterPro" id="IPR036271">
    <property type="entry name" value="Tet_transcr_reg_TetR-rel_C_sf"/>
</dbReference>
<evidence type="ECO:0000313" key="6">
    <source>
        <dbReference type="EMBL" id="GAA2120748.1"/>
    </source>
</evidence>
<evidence type="ECO:0000259" key="5">
    <source>
        <dbReference type="PROSITE" id="PS50977"/>
    </source>
</evidence>
<keyword evidence="3" id="KW-0804">Transcription</keyword>
<keyword evidence="2 4" id="KW-0238">DNA-binding</keyword>
<dbReference type="SUPFAM" id="SSF46689">
    <property type="entry name" value="Homeodomain-like"/>
    <property type="match status" value="2"/>
</dbReference>
<gene>
    <name evidence="6" type="ORF">GCM10009727_05720</name>
</gene>
<reference evidence="6 7" key="1">
    <citation type="journal article" date="2019" name="Int. J. Syst. Evol. Microbiol.">
        <title>The Global Catalogue of Microorganisms (GCM) 10K type strain sequencing project: providing services to taxonomists for standard genome sequencing and annotation.</title>
        <authorList>
            <consortium name="The Broad Institute Genomics Platform"/>
            <consortium name="The Broad Institute Genome Sequencing Center for Infectious Disease"/>
            <person name="Wu L."/>
            <person name="Ma J."/>
        </authorList>
    </citation>
    <scope>NUCLEOTIDE SEQUENCE [LARGE SCALE GENOMIC DNA]</scope>
    <source>
        <strain evidence="6 7">JCM 13850</strain>
    </source>
</reference>
<dbReference type="InterPro" id="IPR001647">
    <property type="entry name" value="HTH_TetR"/>
</dbReference>
<proteinExistence type="predicted"/>
<evidence type="ECO:0000256" key="2">
    <source>
        <dbReference type="ARBA" id="ARBA00023125"/>
    </source>
</evidence>
<dbReference type="InterPro" id="IPR009057">
    <property type="entry name" value="Homeodomain-like_sf"/>
</dbReference>
<dbReference type="InterPro" id="IPR050109">
    <property type="entry name" value="HTH-type_TetR-like_transc_reg"/>
</dbReference>
<dbReference type="SUPFAM" id="SSF48498">
    <property type="entry name" value="Tetracyclin repressor-like, C-terminal domain"/>
    <property type="match status" value="1"/>
</dbReference>
<organism evidence="6 7">
    <name type="scientific">Actinomadura napierensis</name>
    <dbReference type="NCBI Taxonomy" id="267854"/>
    <lineage>
        <taxon>Bacteria</taxon>
        <taxon>Bacillati</taxon>
        <taxon>Actinomycetota</taxon>
        <taxon>Actinomycetes</taxon>
        <taxon>Streptosporangiales</taxon>
        <taxon>Thermomonosporaceae</taxon>
        <taxon>Actinomadura</taxon>
    </lineage>
</organism>
<comment type="caution">
    <text evidence="6">The sequence shown here is derived from an EMBL/GenBank/DDBJ whole genome shotgun (WGS) entry which is preliminary data.</text>
</comment>
<dbReference type="PANTHER" id="PTHR30055">
    <property type="entry name" value="HTH-TYPE TRANSCRIPTIONAL REGULATOR RUTR"/>
    <property type="match status" value="1"/>
</dbReference>
<feature type="DNA-binding region" description="H-T-H motif" evidence="4">
    <location>
        <begin position="238"/>
        <end position="257"/>
    </location>
</feature>
<dbReference type="Gene3D" id="1.10.357.10">
    <property type="entry name" value="Tetracycline Repressor, domain 2"/>
    <property type="match status" value="2"/>
</dbReference>
<dbReference type="PANTHER" id="PTHR30055:SF234">
    <property type="entry name" value="HTH-TYPE TRANSCRIPTIONAL REGULATOR BETI"/>
    <property type="match status" value="1"/>
</dbReference>
<evidence type="ECO:0000256" key="3">
    <source>
        <dbReference type="ARBA" id="ARBA00023163"/>
    </source>
</evidence>
<dbReference type="Pfam" id="PF00440">
    <property type="entry name" value="TetR_N"/>
    <property type="match status" value="2"/>
</dbReference>
<evidence type="ECO:0000313" key="7">
    <source>
        <dbReference type="Proteomes" id="UP001501020"/>
    </source>
</evidence>
<dbReference type="Gene3D" id="1.10.10.60">
    <property type="entry name" value="Homeodomain-like"/>
    <property type="match status" value="1"/>
</dbReference>
<accession>A0ABN2Y3Y4</accession>
<dbReference type="PRINTS" id="PR00455">
    <property type="entry name" value="HTHTETR"/>
</dbReference>
<feature type="domain" description="HTH tetR-type" evidence="5">
    <location>
        <begin position="215"/>
        <end position="275"/>
    </location>
</feature>
<dbReference type="PROSITE" id="PS50977">
    <property type="entry name" value="HTH_TETR_2"/>
    <property type="match status" value="2"/>
</dbReference>
<protein>
    <recommendedName>
        <fullName evidence="5">HTH tetR-type domain-containing protein</fullName>
    </recommendedName>
</protein>
<feature type="domain" description="HTH tetR-type" evidence="5">
    <location>
        <begin position="1"/>
        <end position="55"/>
    </location>
</feature>
<evidence type="ECO:0000256" key="1">
    <source>
        <dbReference type="ARBA" id="ARBA00023015"/>
    </source>
</evidence>
<keyword evidence="1" id="KW-0805">Transcription regulation</keyword>
<sequence length="403" mass="44465">MRLAAAALFERRGYAATTMTHIADASGVLPGSLYHHFGSKEEIAVEILKRFDQDLGSVSAQLATSAADLAPEDRFRHLMREVASLSFRHGGAVHLRYFEPPTVATERLREAQQVHAPGLERMWKTTVDDITGDGTGSENARLLRFALKNLTLDAAAYFQGHPDPAAVADDVSELLLHGIVADCPSDDELDRSEALKAVEDALSTWPSRPEKSVDGDVRTRIIAAARTEFARHGYAATTIRDIAERAGVRMATLYRRVESKEAILAEVVDAFSTSLDKAFRAALTTGEPGAASLDALAKMFVNARRRFREESDILQIEHAPDSDLAPLSRYARQTQDRLRLLESVLQRGMAKGTLRSFAAPQAIADPIRCVFWLAYQDSGRTSEARTHAFLRRTMLRGYMTPNS</sequence>
<name>A0ABN2Y3Y4_9ACTN</name>
<evidence type="ECO:0000256" key="4">
    <source>
        <dbReference type="PROSITE-ProRule" id="PRU00335"/>
    </source>
</evidence>
<keyword evidence="7" id="KW-1185">Reference proteome</keyword>